<sequence length="111" mass="12898">MDQMSLNWEIVLIRFLISGRILHLPPRSITQKNLERLASLAGDIIEVQKVDISRIVAKGFFTFKVWCDIFKPLCPGFLFPSDGCKIWLPLRYDRLPFMCFNCGRLGHEARE</sequence>
<evidence type="ECO:0000313" key="2">
    <source>
        <dbReference type="EMBL" id="KAF4383730.1"/>
    </source>
</evidence>
<organism evidence="2 3">
    <name type="scientific">Cannabis sativa</name>
    <name type="common">Hemp</name>
    <name type="synonym">Marijuana</name>
    <dbReference type="NCBI Taxonomy" id="3483"/>
    <lineage>
        <taxon>Eukaryota</taxon>
        <taxon>Viridiplantae</taxon>
        <taxon>Streptophyta</taxon>
        <taxon>Embryophyta</taxon>
        <taxon>Tracheophyta</taxon>
        <taxon>Spermatophyta</taxon>
        <taxon>Magnoliopsida</taxon>
        <taxon>eudicotyledons</taxon>
        <taxon>Gunneridae</taxon>
        <taxon>Pentapetalae</taxon>
        <taxon>rosids</taxon>
        <taxon>fabids</taxon>
        <taxon>Rosales</taxon>
        <taxon>Cannabaceae</taxon>
        <taxon>Cannabis</taxon>
    </lineage>
</organism>
<feature type="domain" description="Zinc knuckle CX2CX4HX4C" evidence="1">
    <location>
        <begin position="85"/>
        <end position="109"/>
    </location>
</feature>
<evidence type="ECO:0000259" key="1">
    <source>
        <dbReference type="Pfam" id="PF14392"/>
    </source>
</evidence>
<gene>
    <name evidence="2" type="ORF">G4B88_020052</name>
</gene>
<protein>
    <recommendedName>
        <fullName evidence="1">Zinc knuckle CX2CX4HX4C domain-containing protein</fullName>
    </recommendedName>
</protein>
<dbReference type="Proteomes" id="UP000583929">
    <property type="component" value="Unassembled WGS sequence"/>
</dbReference>
<evidence type="ECO:0000313" key="3">
    <source>
        <dbReference type="Proteomes" id="UP000583929"/>
    </source>
</evidence>
<dbReference type="Pfam" id="PF14392">
    <property type="entry name" value="zf-CCHC_4"/>
    <property type="match status" value="1"/>
</dbReference>
<dbReference type="AlphaFoldDB" id="A0A7J6GMZ6"/>
<reference evidence="2 3" key="1">
    <citation type="journal article" date="2020" name="bioRxiv">
        <title>Sequence and annotation of 42 cannabis genomes reveals extensive copy number variation in cannabinoid synthesis and pathogen resistance genes.</title>
        <authorList>
            <person name="Mckernan K.J."/>
            <person name="Helbert Y."/>
            <person name="Kane L.T."/>
            <person name="Ebling H."/>
            <person name="Zhang L."/>
            <person name="Liu B."/>
            <person name="Eaton Z."/>
            <person name="Mclaughlin S."/>
            <person name="Kingan S."/>
            <person name="Baybayan P."/>
            <person name="Concepcion G."/>
            <person name="Jordan M."/>
            <person name="Riva A."/>
            <person name="Barbazuk W."/>
            <person name="Harkins T."/>
        </authorList>
    </citation>
    <scope>NUCLEOTIDE SEQUENCE [LARGE SCALE GENOMIC DNA]</scope>
    <source>
        <strain evidence="3">cv. Jamaican Lion 4</strain>
        <tissue evidence="2">Leaf</tissue>
    </source>
</reference>
<comment type="caution">
    <text evidence="2">The sequence shown here is derived from an EMBL/GenBank/DDBJ whole genome shotgun (WGS) entry which is preliminary data.</text>
</comment>
<keyword evidence="3" id="KW-1185">Reference proteome</keyword>
<accession>A0A7J6GMZ6</accession>
<proteinExistence type="predicted"/>
<name>A0A7J6GMZ6_CANSA</name>
<dbReference type="InterPro" id="IPR025836">
    <property type="entry name" value="Zn_knuckle_CX2CX4HX4C"/>
</dbReference>
<dbReference type="EMBL" id="JAATIQ010000096">
    <property type="protein sequence ID" value="KAF4383730.1"/>
    <property type="molecule type" value="Genomic_DNA"/>
</dbReference>